<reference evidence="4" key="1">
    <citation type="submission" date="2015-12" db="EMBL/GenBank/DDBJ databases">
        <title>De novo transcriptome assembly of four potential Pierce s Disease insect vectors from Arizona vineyards.</title>
        <authorList>
            <person name="Tassone E.E."/>
        </authorList>
    </citation>
    <scope>NUCLEOTIDE SEQUENCE</scope>
</reference>
<dbReference type="EMBL" id="GEDC01025162">
    <property type="protein sequence ID" value="JAS12136.1"/>
    <property type="molecule type" value="Transcribed_RNA"/>
</dbReference>
<dbReference type="Pfam" id="PF22068">
    <property type="entry name" value="Androglobin_II"/>
    <property type="match status" value="1"/>
</dbReference>
<dbReference type="InterPro" id="IPR001300">
    <property type="entry name" value="Peptidase_C2_calpain_cat"/>
</dbReference>
<dbReference type="Pfam" id="PF22069">
    <property type="entry name" value="Androglobin_IV"/>
    <property type="match status" value="1"/>
</dbReference>
<accession>A0A1B6BZ29</accession>
<dbReference type="GO" id="GO:0006508">
    <property type="term" value="P:proteolysis"/>
    <property type="evidence" value="ECO:0007669"/>
    <property type="project" value="InterPro"/>
</dbReference>
<dbReference type="InterPro" id="IPR054094">
    <property type="entry name" value="Androglobin_IV"/>
</dbReference>
<feature type="region of interest" description="Disordered" evidence="2">
    <location>
        <begin position="470"/>
        <end position="493"/>
    </location>
</feature>
<evidence type="ECO:0000256" key="2">
    <source>
        <dbReference type="SAM" id="MobiDB-lite"/>
    </source>
</evidence>
<dbReference type="PANTHER" id="PTHR46298">
    <property type="entry name" value="ANDROGLOBIN"/>
    <property type="match status" value="1"/>
</dbReference>
<dbReference type="Pfam" id="PF00648">
    <property type="entry name" value="Peptidase_C2"/>
    <property type="match status" value="1"/>
</dbReference>
<feature type="compositionally biased region" description="Basic and acidic residues" evidence="2">
    <location>
        <begin position="785"/>
        <end position="807"/>
    </location>
</feature>
<feature type="region of interest" description="Disordered" evidence="2">
    <location>
        <begin position="380"/>
        <end position="414"/>
    </location>
</feature>
<feature type="compositionally biased region" description="Basic residues" evidence="2">
    <location>
        <begin position="391"/>
        <end position="401"/>
    </location>
</feature>
<sequence>MKLLNIKIWPEWNDAEINGMQWQISSSKNKSKGEKPDKKLPSPVQSEPSLHFEDEAGVLPMPKYINVAAWVRPQQFFGDVSCSLLPETEPLELIPQNSHLMSFDLMRYIITSIMCLEREAYLRPFPIEFQSSQFIANGGQFWKPWHHVYSLCKVGQGTTHNMHYNNYGKYIVRLFYLGKWRQILVDDTFPVDENENLLLPCSKTQSNIWLPILCKGLIRVAEHTNFRDLNVVQCLTGWFYTSLDPRHISPYCLWYICCQLMSTTKDVTGSLGCCKEVSLSCLPDPDSDQQEAVGSRSLFIHISHLSEAQVNELPPFLSPCLDHFILVESARFNDEQPNPRWKEYRWKEWAFNKGLISDIKPKPVRNVQLFCPFQKRSASPQQILPSVPASSKKKKPGKKMKNTANESNPIMLEKSPDKEGRIDEWTDFDQLIKYLKSFQVFYKPSFFEYQMNSYIVNDLSSNQAESKLVNETSVSKSTSKAKDQSKTSVKHELKASAKHESRNKLAIKGKEVAADNLYSSEYNKSCFYFISDSPFCKTFYFTASSLESENGNSYFYVIGEKFNWRNSNLGEIVFVLKSTFLKSIVLKLGPGLQLLRIWFKFPKSFSFHIYSSTAFTTCNKFKMQEILACDSLSYNLYGNKISEAFKILLESCPGGQEHGESYTNFIHSFNPPQWTKQLQWPYWFTAELDIQNIFEECIIELLVKELPPSDGFFKTVEALKMIFLSPKFGDKAMEVLSGEHSDYFNQQKLSIGKSQLESVEKLTKQEKQSKSKKGDKGKSSPSLNRSDKSTKPSAKKTESSKKSGKTSEKPKCLINRFEVPLECLLLSNSENAKKLMRLMMEKLPQMLKYYPLKTDYIHHLVYHDYVGECNVYNGWVFFYRCLMNLHTNKATACGFHLMTEISKVTTHVIDMDTLNEIYLGLSENTVCTLSRNTKGYLVCAYGKMKNSAKKTIPWKLRIIGEIDVDLIHPCLLNDPAQCVFEQVLPYQSLLHTDGYYIPNRWNIIGRCLIEVKCGVNVLLRLALSGYNVQCLLKLNKVSGKNVVFVEGESEIILPSVYLEGPLEGEESALYEVEIRLINDSWPLTNNEKEACYIMKETIQDHFIKCCDPRYSTNTNECLIKKGLSIEKNGECWWEVIIVCEEAKVNLFPDKRIYENLHEYIQDWSIKEGSRLKRGLVYRNKFRASILKEETDDIKIIETTPTIDLFNLNQIRITNLLKEYDEPEYEAIISSFQDDCLSEKELIEAQEEFYTDIIMQRQKRLHSSLAQYTKEENERYLNSMQMFYKSQREKFVQYFMTKKELIMEEVKTTKKVEKKKKKK</sequence>
<proteinExistence type="predicted"/>
<dbReference type="InterPro" id="IPR054093">
    <property type="entry name" value="Androglobin_II"/>
</dbReference>
<evidence type="ECO:0000256" key="1">
    <source>
        <dbReference type="PROSITE-ProRule" id="PRU00239"/>
    </source>
</evidence>
<dbReference type="InterPro" id="IPR038765">
    <property type="entry name" value="Papain-like_cys_pep_sf"/>
</dbReference>
<organism evidence="4">
    <name type="scientific">Clastoptera arizonana</name>
    <name type="common">Arizona spittle bug</name>
    <dbReference type="NCBI Taxonomy" id="38151"/>
    <lineage>
        <taxon>Eukaryota</taxon>
        <taxon>Metazoa</taxon>
        <taxon>Ecdysozoa</taxon>
        <taxon>Arthropoda</taxon>
        <taxon>Hexapoda</taxon>
        <taxon>Insecta</taxon>
        <taxon>Pterygota</taxon>
        <taxon>Neoptera</taxon>
        <taxon>Paraneoptera</taxon>
        <taxon>Hemiptera</taxon>
        <taxon>Auchenorrhyncha</taxon>
        <taxon>Cercopoidea</taxon>
        <taxon>Clastopteridae</taxon>
        <taxon>Clastoptera</taxon>
    </lineage>
</organism>
<feature type="compositionally biased region" description="Basic and acidic residues" evidence="2">
    <location>
        <begin position="480"/>
        <end position="493"/>
    </location>
</feature>
<comment type="caution">
    <text evidence="1">Lacks conserved residue(s) required for the propagation of feature annotation.</text>
</comment>
<feature type="compositionally biased region" description="Basic and acidic residues" evidence="2">
    <location>
        <begin position="760"/>
        <end position="778"/>
    </location>
</feature>
<feature type="region of interest" description="Disordered" evidence="2">
    <location>
        <begin position="26"/>
        <end position="48"/>
    </location>
</feature>
<feature type="compositionally biased region" description="Basic and acidic residues" evidence="2">
    <location>
        <begin position="31"/>
        <end position="40"/>
    </location>
</feature>
<dbReference type="PROSITE" id="PS50203">
    <property type="entry name" value="CALPAIN_CAT"/>
    <property type="match status" value="1"/>
</dbReference>
<gene>
    <name evidence="4" type="ORF">g.39382</name>
    <name evidence="5" type="ORF">g.39384</name>
</gene>
<feature type="region of interest" description="Disordered" evidence="2">
    <location>
        <begin position="760"/>
        <end position="807"/>
    </location>
</feature>
<dbReference type="EMBL" id="GEDC01031009">
    <property type="protein sequence ID" value="JAS06289.1"/>
    <property type="molecule type" value="Transcribed_RNA"/>
</dbReference>
<dbReference type="PANTHER" id="PTHR46298:SF1">
    <property type="entry name" value="ANDROGLOBIN"/>
    <property type="match status" value="1"/>
</dbReference>
<name>A0A1B6BZ29_9HEMI</name>
<protein>
    <recommendedName>
        <fullName evidence="3">Calpain catalytic domain-containing protein</fullName>
    </recommendedName>
</protein>
<evidence type="ECO:0000259" key="3">
    <source>
        <dbReference type="PROSITE" id="PS50203"/>
    </source>
</evidence>
<dbReference type="InterPro" id="IPR053033">
    <property type="entry name" value="Androglobin-like"/>
</dbReference>
<dbReference type="GO" id="GO:0004198">
    <property type="term" value="F:calcium-dependent cysteine-type endopeptidase activity"/>
    <property type="evidence" value="ECO:0007669"/>
    <property type="project" value="InterPro"/>
</dbReference>
<evidence type="ECO:0000313" key="4">
    <source>
        <dbReference type="EMBL" id="JAS06289.1"/>
    </source>
</evidence>
<feature type="domain" description="Calpain catalytic" evidence="3">
    <location>
        <begin position="46"/>
        <end position="220"/>
    </location>
</feature>
<dbReference type="SUPFAM" id="SSF54001">
    <property type="entry name" value="Cysteine proteinases"/>
    <property type="match status" value="1"/>
</dbReference>
<evidence type="ECO:0000313" key="5">
    <source>
        <dbReference type="EMBL" id="JAS12136.1"/>
    </source>
</evidence>